<proteinExistence type="predicted"/>
<protein>
    <submittedName>
        <fullName evidence="2">GNAT superfamily N-acetyltransferase</fullName>
    </submittedName>
</protein>
<sequence>MVELIKEAKEYKFNSVEYVELEDVKDILLYQKDESYIFLCGEDDSRLFLYWGASSKDDFFNGLIKTIALIKSELDIENYRAVYIEFIPEDFVAEMKKNNFEVVSNYVDYWIKDLATLELQVPEDPVIRPAAQEEYRRVSEITISCRNQSRGFSGETIEWVQENNEDPNSTVLVAEMNNNLVGMGCFKLYAQESKAGTCLWVRELAVDPQYQSKGVGGAILKHGLSWGIQQGAKRSFLAADEENRGAIRLYEKIGFKSNPDSGQINMELLL</sequence>
<dbReference type="InterPro" id="IPR000182">
    <property type="entry name" value="GNAT_dom"/>
</dbReference>
<reference evidence="2 3" key="1">
    <citation type="submission" date="2021-01" db="EMBL/GenBank/DDBJ databases">
        <title>Genomic Encyclopedia of Type Strains, Phase IV (KMG-IV): sequencing the most valuable type-strain genomes for metagenomic binning, comparative biology and taxonomic classification.</title>
        <authorList>
            <person name="Goeker M."/>
        </authorList>
    </citation>
    <scope>NUCLEOTIDE SEQUENCE [LARGE SCALE GENOMIC DNA]</scope>
    <source>
        <strain evidence="2 3">DSM 25890</strain>
    </source>
</reference>
<dbReference type="PROSITE" id="PS51186">
    <property type="entry name" value="GNAT"/>
    <property type="match status" value="1"/>
</dbReference>
<dbReference type="CDD" id="cd04301">
    <property type="entry name" value="NAT_SF"/>
    <property type="match status" value="1"/>
</dbReference>
<dbReference type="Pfam" id="PF00583">
    <property type="entry name" value="Acetyltransf_1"/>
    <property type="match status" value="1"/>
</dbReference>
<dbReference type="EMBL" id="JAFBEE010000001">
    <property type="protein sequence ID" value="MBM7613801.1"/>
    <property type="molecule type" value="Genomic_DNA"/>
</dbReference>
<gene>
    <name evidence="2" type="ORF">JOC73_000309</name>
</gene>
<organism evidence="2 3">
    <name type="scientific">Alkaliphilus hydrothermalis</name>
    <dbReference type="NCBI Taxonomy" id="1482730"/>
    <lineage>
        <taxon>Bacteria</taxon>
        <taxon>Bacillati</taxon>
        <taxon>Bacillota</taxon>
        <taxon>Clostridia</taxon>
        <taxon>Peptostreptococcales</taxon>
        <taxon>Natronincolaceae</taxon>
        <taxon>Alkaliphilus</taxon>
    </lineage>
</organism>
<dbReference type="Proteomes" id="UP001314796">
    <property type="component" value="Unassembled WGS sequence"/>
</dbReference>
<evidence type="ECO:0000259" key="1">
    <source>
        <dbReference type="PROSITE" id="PS51186"/>
    </source>
</evidence>
<evidence type="ECO:0000313" key="3">
    <source>
        <dbReference type="Proteomes" id="UP001314796"/>
    </source>
</evidence>
<dbReference type="RefSeq" id="WP_204400067.1">
    <property type="nucleotide sequence ID" value="NZ_JAFBEE010000001.1"/>
</dbReference>
<dbReference type="SUPFAM" id="SSF55729">
    <property type="entry name" value="Acyl-CoA N-acyltransferases (Nat)"/>
    <property type="match status" value="1"/>
</dbReference>
<comment type="caution">
    <text evidence="2">The sequence shown here is derived from an EMBL/GenBank/DDBJ whole genome shotgun (WGS) entry which is preliminary data.</text>
</comment>
<dbReference type="PANTHER" id="PTHR43072">
    <property type="entry name" value="N-ACETYLTRANSFERASE"/>
    <property type="match status" value="1"/>
</dbReference>
<evidence type="ECO:0000313" key="2">
    <source>
        <dbReference type="EMBL" id="MBM7613801.1"/>
    </source>
</evidence>
<keyword evidence="3" id="KW-1185">Reference proteome</keyword>
<name>A0ABS2NLJ1_9FIRM</name>
<dbReference type="Gene3D" id="3.40.630.30">
    <property type="match status" value="1"/>
</dbReference>
<dbReference type="InterPro" id="IPR016181">
    <property type="entry name" value="Acyl_CoA_acyltransferase"/>
</dbReference>
<feature type="domain" description="N-acetyltransferase" evidence="1">
    <location>
        <begin position="125"/>
        <end position="270"/>
    </location>
</feature>
<accession>A0ABS2NLJ1</accession>